<evidence type="ECO:0000256" key="2">
    <source>
        <dbReference type="ARBA" id="ARBA00023242"/>
    </source>
</evidence>
<feature type="region of interest" description="Disordered" evidence="3">
    <location>
        <begin position="162"/>
        <end position="193"/>
    </location>
</feature>
<feature type="region of interest" description="Disordered" evidence="3">
    <location>
        <begin position="533"/>
        <end position="590"/>
    </location>
</feature>
<feature type="compositionally biased region" description="Low complexity" evidence="3">
    <location>
        <begin position="217"/>
        <end position="237"/>
    </location>
</feature>
<dbReference type="PANTHER" id="PTHR40621">
    <property type="entry name" value="TRANSCRIPTION FACTOR KAPC-RELATED"/>
    <property type="match status" value="1"/>
</dbReference>
<evidence type="ECO:0000256" key="1">
    <source>
        <dbReference type="ARBA" id="ARBA00004123"/>
    </source>
</evidence>
<dbReference type="InterPro" id="IPR004827">
    <property type="entry name" value="bZIP"/>
</dbReference>
<dbReference type="GO" id="GO:0001228">
    <property type="term" value="F:DNA-binding transcription activator activity, RNA polymerase II-specific"/>
    <property type="evidence" value="ECO:0007669"/>
    <property type="project" value="TreeGrafter"/>
</dbReference>
<evidence type="ECO:0000313" key="5">
    <source>
        <dbReference type="EMBL" id="KAJ8659865.1"/>
    </source>
</evidence>
<dbReference type="SUPFAM" id="SSF57959">
    <property type="entry name" value="Leucine zipper domain"/>
    <property type="match status" value="1"/>
</dbReference>
<dbReference type="GeneID" id="83211871"/>
<dbReference type="EMBL" id="JARTCD010000016">
    <property type="protein sequence ID" value="KAJ8659865.1"/>
    <property type="molecule type" value="Genomic_DNA"/>
</dbReference>
<dbReference type="GO" id="GO:0090575">
    <property type="term" value="C:RNA polymerase II transcription regulator complex"/>
    <property type="evidence" value="ECO:0007669"/>
    <property type="project" value="TreeGrafter"/>
</dbReference>
<comment type="caution">
    <text evidence="5">The sequence shown here is derived from an EMBL/GenBank/DDBJ whole genome shotgun (WGS) entry which is preliminary data.</text>
</comment>
<comment type="subcellular location">
    <subcellularLocation>
        <location evidence="1">Nucleus</location>
    </subcellularLocation>
</comment>
<accession>A0AAD7V7S0</accession>
<dbReference type="GO" id="GO:0000976">
    <property type="term" value="F:transcription cis-regulatory region binding"/>
    <property type="evidence" value="ECO:0007669"/>
    <property type="project" value="InterPro"/>
</dbReference>
<keyword evidence="2" id="KW-0539">Nucleus</keyword>
<feature type="compositionally biased region" description="Basic and acidic residues" evidence="3">
    <location>
        <begin position="331"/>
        <end position="349"/>
    </location>
</feature>
<reference evidence="5 6" key="1">
    <citation type="submission" date="2023-03" db="EMBL/GenBank/DDBJ databases">
        <title>Genome sequence of Lichtheimia ornata CBS 291.66.</title>
        <authorList>
            <person name="Mohabir J.T."/>
            <person name="Shea T.P."/>
            <person name="Kurbessoian T."/>
            <person name="Berby B."/>
            <person name="Fontaine J."/>
            <person name="Livny J."/>
            <person name="Gnirke A."/>
            <person name="Stajich J.E."/>
            <person name="Cuomo C.A."/>
        </authorList>
    </citation>
    <scope>NUCLEOTIDE SEQUENCE [LARGE SCALE GENOMIC DNA]</scope>
    <source>
        <strain evidence="5">CBS 291.66</strain>
    </source>
</reference>
<organism evidence="5 6">
    <name type="scientific">Lichtheimia ornata</name>
    <dbReference type="NCBI Taxonomy" id="688661"/>
    <lineage>
        <taxon>Eukaryota</taxon>
        <taxon>Fungi</taxon>
        <taxon>Fungi incertae sedis</taxon>
        <taxon>Mucoromycota</taxon>
        <taxon>Mucoromycotina</taxon>
        <taxon>Mucoromycetes</taxon>
        <taxon>Mucorales</taxon>
        <taxon>Lichtheimiaceae</taxon>
        <taxon>Lichtheimia</taxon>
    </lineage>
</organism>
<feature type="region of interest" description="Disordered" evidence="3">
    <location>
        <begin position="208"/>
        <end position="237"/>
    </location>
</feature>
<protein>
    <recommendedName>
        <fullName evidence="4">BZIP domain-containing protein</fullName>
    </recommendedName>
</protein>
<dbReference type="SMART" id="SM00338">
    <property type="entry name" value="BRLZ"/>
    <property type="match status" value="1"/>
</dbReference>
<dbReference type="PANTHER" id="PTHR40621:SF6">
    <property type="entry name" value="AP-1-LIKE TRANSCRIPTION FACTOR YAP1-RELATED"/>
    <property type="match status" value="1"/>
</dbReference>
<feature type="domain" description="BZIP" evidence="4">
    <location>
        <begin position="43"/>
        <end position="57"/>
    </location>
</feature>
<sequence>MTDIAFEHFDPEIELCNVDENGRPIRPRKKPGRKPNPPSPAQRKAQNRAAQRAFRERKRREMREAEANVKRALYARDQAVREANKLRRRVKDLEYENKHLKGFMLTLKLACHAHRVDVPNYSDSGARDELGNEKMMESSSNVMPQNLEFFLDRHSHIVSLQDESLPKSIDPQSPGSMNNASTPSSSNYSISTAHNTQSSTLEQFLLSPPQHEKSMPGSFDFGSEDPSSSSEPLPPLDLTQTATALLPQLQSINNTTSQLSQIDPSIFQGLMQTELVSGFIDQITRPEFTIDQTPPELAALLPPEWRTSLHDYSIRTRSTDKGDDDNDDDHNEPTIKAETIETNNDHHMPDLWNSHQQQESSSSSSSPTKPRYTVGPSGERIYPPMTPLEYLDEMRTIQRTDKKTWAFFEPTELQRNVPHDIRIDVIPGAMMRDQMILFQDYYDGNELFNFLFNTAMFMGGSPGNQDHWFVPPSFLRKYWFLVPNQKPPLRMDNSVEIVVYLGSRLQDALQLRKQMYYERERYIEHFPPPGAYDVAAAASPSPSSCADQSAMQIEDESSDHQHHQQHQHDQLSDDSRGDNNNDVTFTSPIRDDMPIDMIMNVMETMPRLTSPLPFE</sequence>
<feature type="region of interest" description="Disordered" evidence="3">
    <location>
        <begin position="17"/>
        <end position="63"/>
    </location>
</feature>
<dbReference type="Pfam" id="PF11905">
    <property type="entry name" value="DUF3425"/>
    <property type="match status" value="1"/>
</dbReference>
<feature type="compositionally biased region" description="Basic and acidic residues" evidence="3">
    <location>
        <begin position="558"/>
        <end position="579"/>
    </location>
</feature>
<evidence type="ECO:0000256" key="3">
    <source>
        <dbReference type="SAM" id="MobiDB-lite"/>
    </source>
</evidence>
<keyword evidence="6" id="KW-1185">Reference proteome</keyword>
<dbReference type="Gene3D" id="1.20.5.170">
    <property type="match status" value="1"/>
</dbReference>
<gene>
    <name evidence="5" type="ORF">O0I10_004458</name>
</gene>
<dbReference type="InterPro" id="IPR050936">
    <property type="entry name" value="AP-1-like"/>
</dbReference>
<feature type="region of interest" description="Disordered" evidence="3">
    <location>
        <begin position="316"/>
        <end position="383"/>
    </location>
</feature>
<name>A0AAD7V7S0_9FUNG</name>
<evidence type="ECO:0000313" key="6">
    <source>
        <dbReference type="Proteomes" id="UP001234581"/>
    </source>
</evidence>
<dbReference type="InterPro" id="IPR046347">
    <property type="entry name" value="bZIP_sf"/>
</dbReference>
<dbReference type="Proteomes" id="UP001234581">
    <property type="component" value="Unassembled WGS sequence"/>
</dbReference>
<proteinExistence type="predicted"/>
<feature type="compositionally biased region" description="Low complexity" evidence="3">
    <location>
        <begin position="533"/>
        <end position="550"/>
    </location>
</feature>
<feature type="compositionally biased region" description="Low complexity" evidence="3">
    <location>
        <begin position="41"/>
        <end position="52"/>
    </location>
</feature>
<dbReference type="RefSeq" id="XP_058344778.1">
    <property type="nucleotide sequence ID" value="XM_058484517.1"/>
</dbReference>
<evidence type="ECO:0000259" key="4">
    <source>
        <dbReference type="PROSITE" id="PS00036"/>
    </source>
</evidence>
<feature type="compositionally biased region" description="Low complexity" evidence="3">
    <location>
        <begin position="178"/>
        <end position="191"/>
    </location>
</feature>
<dbReference type="PROSITE" id="PS00036">
    <property type="entry name" value="BZIP_BASIC"/>
    <property type="match status" value="1"/>
</dbReference>
<dbReference type="AlphaFoldDB" id="A0AAD7V7S0"/>
<dbReference type="InterPro" id="IPR021833">
    <property type="entry name" value="DUF3425"/>
</dbReference>